<keyword evidence="5 8" id="KW-0812">Transmembrane</keyword>
<dbReference type="HOGENOM" id="CLU_035032_2_1_9"/>
<proteinExistence type="inferred from homology"/>
<dbReference type="eggNOG" id="COG1459">
    <property type="taxonomic scope" value="Bacteria"/>
</dbReference>
<feature type="domain" description="Type II secretion system protein GspF" evidence="9">
    <location>
        <begin position="68"/>
        <end position="191"/>
    </location>
</feature>
<evidence type="ECO:0000256" key="4">
    <source>
        <dbReference type="ARBA" id="ARBA00022519"/>
    </source>
</evidence>
<dbReference type="GO" id="GO:0005886">
    <property type="term" value="C:plasma membrane"/>
    <property type="evidence" value="ECO:0007669"/>
    <property type="project" value="UniProtKB-SubCell"/>
</dbReference>
<feature type="transmembrane region" description="Helical" evidence="8">
    <location>
        <begin position="373"/>
        <end position="393"/>
    </location>
</feature>
<evidence type="ECO:0000256" key="7">
    <source>
        <dbReference type="ARBA" id="ARBA00023136"/>
    </source>
</evidence>
<sequence length="403" mass="43966">MPVFVYQAMDKSGQPVDGKLEAEHEFSAAAKLQKMGYIVLEVTEVKESTFGKTFALRRKVKIGDISFFSRQLTAMLTAGIPLTRCLYTLHEQTKNPVLQQTVGQVARDVEGGISMSEALSAHPAIFSSMYVDMVKAGEMGGMIEEMLQRLSEQLDRDKNLRDNIRSATMYPIMVIIFAICVVLAMMFFIVPIFMGFFPEDVPLPLATRIVMGISDSLRGYWYLYILTVILAVLGLRVYMSSEGGKKTLDRLKFKVPVFGDLFHKVTVARFARTLSTLLGGGIPVLQALEAAGPASGSIQVANAIKQAGASIMQGQSIAVPLKNSDLFPPMLVNMVAVGEETGQLPELLGRVADFYEEEVATMTKGLTAMIEPLLLMLIGCIVGSILIAVYLPIFTVVTSIGGK</sequence>
<keyword evidence="6 8" id="KW-1133">Transmembrane helix</keyword>
<keyword evidence="11" id="KW-1185">Reference proteome</keyword>
<evidence type="ECO:0000256" key="5">
    <source>
        <dbReference type="ARBA" id="ARBA00022692"/>
    </source>
</evidence>
<reference evidence="10 11" key="1">
    <citation type="submission" date="2012-01" db="EMBL/GenBank/DDBJ databases">
        <title>Complete sequence of Desulfotomaculum gibsoniae DSM 7213.</title>
        <authorList>
            <consortium name="US DOE Joint Genome Institute"/>
            <person name="Lucas S."/>
            <person name="Han J."/>
            <person name="Lapidus A."/>
            <person name="Cheng J.-F."/>
            <person name="Goodwin L."/>
            <person name="Pitluck S."/>
            <person name="Peters L."/>
            <person name="Ovchinnikova G."/>
            <person name="Teshima H."/>
            <person name="Detter J.C."/>
            <person name="Han C."/>
            <person name="Tapia R."/>
            <person name="Land M."/>
            <person name="Hauser L."/>
            <person name="Kyrpides N."/>
            <person name="Ivanova N."/>
            <person name="Pagani I."/>
            <person name="Parshina S."/>
            <person name="Plugge C."/>
            <person name="Muyzer G."/>
            <person name="Kuever J."/>
            <person name="Ivanova A."/>
            <person name="Nazina T."/>
            <person name="Klenk H.-P."/>
            <person name="Brambilla E."/>
            <person name="Spring S."/>
            <person name="Stams A.F."/>
            <person name="Woyke T."/>
        </authorList>
    </citation>
    <scope>NUCLEOTIDE SEQUENCE [LARGE SCALE GENOMIC DNA]</scope>
    <source>
        <strain evidence="10 11">DSM 7213</strain>
    </source>
</reference>
<dbReference type="Proteomes" id="UP000013520">
    <property type="component" value="Chromosome"/>
</dbReference>
<dbReference type="Pfam" id="PF00482">
    <property type="entry name" value="T2SSF"/>
    <property type="match status" value="2"/>
</dbReference>
<dbReference type="PANTHER" id="PTHR30012">
    <property type="entry name" value="GENERAL SECRETION PATHWAY PROTEIN"/>
    <property type="match status" value="1"/>
</dbReference>
<gene>
    <name evidence="10" type="ORF">Desgi_2657</name>
</gene>
<dbReference type="PANTHER" id="PTHR30012:SF0">
    <property type="entry name" value="TYPE II SECRETION SYSTEM PROTEIN F-RELATED"/>
    <property type="match status" value="1"/>
</dbReference>
<name>R4KKG2_9FIRM</name>
<evidence type="ECO:0000313" key="10">
    <source>
        <dbReference type="EMBL" id="AGL02062.1"/>
    </source>
</evidence>
<feature type="transmembrane region" description="Helical" evidence="8">
    <location>
        <begin position="221"/>
        <end position="239"/>
    </location>
</feature>
<evidence type="ECO:0000256" key="3">
    <source>
        <dbReference type="ARBA" id="ARBA00022475"/>
    </source>
</evidence>
<dbReference type="EMBL" id="CP003273">
    <property type="protein sequence ID" value="AGL02062.1"/>
    <property type="molecule type" value="Genomic_DNA"/>
</dbReference>
<comment type="subcellular location">
    <subcellularLocation>
        <location evidence="1">Cell inner membrane</location>
        <topology evidence="1">Multi-pass membrane protein</topology>
    </subcellularLocation>
</comment>
<feature type="transmembrane region" description="Helical" evidence="8">
    <location>
        <begin position="170"/>
        <end position="197"/>
    </location>
</feature>
<dbReference type="STRING" id="767817.Desgi_2657"/>
<organism evidence="10 11">
    <name type="scientific">Desulfoscipio gibsoniae DSM 7213</name>
    <dbReference type="NCBI Taxonomy" id="767817"/>
    <lineage>
        <taxon>Bacteria</taxon>
        <taxon>Bacillati</taxon>
        <taxon>Bacillota</taxon>
        <taxon>Clostridia</taxon>
        <taxon>Eubacteriales</taxon>
        <taxon>Desulfallaceae</taxon>
        <taxon>Desulfoscipio</taxon>
    </lineage>
</organism>
<keyword evidence="7 8" id="KW-0472">Membrane</keyword>
<dbReference type="OrthoDB" id="9805682at2"/>
<keyword evidence="3" id="KW-1003">Cell membrane</keyword>
<protein>
    <submittedName>
        <fullName evidence="10">Type II secretory pathway, component PulF</fullName>
    </submittedName>
</protein>
<evidence type="ECO:0000256" key="6">
    <source>
        <dbReference type="ARBA" id="ARBA00022989"/>
    </source>
</evidence>
<dbReference type="RefSeq" id="WP_006521791.1">
    <property type="nucleotide sequence ID" value="NC_021184.1"/>
</dbReference>
<accession>R4KKG2</accession>
<comment type="similarity">
    <text evidence="2">Belongs to the GSP F family.</text>
</comment>
<dbReference type="KEGG" id="dgi:Desgi_2657"/>
<dbReference type="FunFam" id="1.20.81.30:FF:000001">
    <property type="entry name" value="Type II secretion system protein F"/>
    <property type="match status" value="2"/>
</dbReference>
<dbReference type="InterPro" id="IPR018076">
    <property type="entry name" value="T2SS_GspF_dom"/>
</dbReference>
<dbReference type="InterPro" id="IPR003004">
    <property type="entry name" value="GspF/PilC"/>
</dbReference>
<dbReference type="PRINTS" id="PR00812">
    <property type="entry name" value="BCTERIALGSPF"/>
</dbReference>
<evidence type="ECO:0000259" key="9">
    <source>
        <dbReference type="Pfam" id="PF00482"/>
    </source>
</evidence>
<dbReference type="AlphaFoldDB" id="R4KKG2"/>
<evidence type="ECO:0000256" key="8">
    <source>
        <dbReference type="SAM" id="Phobius"/>
    </source>
</evidence>
<evidence type="ECO:0000256" key="1">
    <source>
        <dbReference type="ARBA" id="ARBA00004429"/>
    </source>
</evidence>
<keyword evidence="4" id="KW-0997">Cell inner membrane</keyword>
<feature type="domain" description="Type II secretion system protein GspF" evidence="9">
    <location>
        <begin position="270"/>
        <end position="392"/>
    </location>
</feature>
<dbReference type="InterPro" id="IPR042094">
    <property type="entry name" value="T2SS_GspF_sf"/>
</dbReference>
<dbReference type="Gene3D" id="1.20.81.30">
    <property type="entry name" value="Type II secretion system (T2SS), domain F"/>
    <property type="match status" value="2"/>
</dbReference>
<evidence type="ECO:0000256" key="2">
    <source>
        <dbReference type="ARBA" id="ARBA00005745"/>
    </source>
</evidence>
<evidence type="ECO:0000313" key="11">
    <source>
        <dbReference type="Proteomes" id="UP000013520"/>
    </source>
</evidence>